<feature type="domain" description="KANL3/Tex30 alpha/beta hydrolase-like" evidence="1">
    <location>
        <begin position="46"/>
        <end position="159"/>
    </location>
</feature>
<dbReference type="Proteomes" id="UP000034246">
    <property type="component" value="Unassembled WGS sequence"/>
</dbReference>
<evidence type="ECO:0000313" key="2">
    <source>
        <dbReference type="EMBL" id="KKR10701.1"/>
    </source>
</evidence>
<dbReference type="Pfam" id="PF20408">
    <property type="entry name" value="Abhydrolase_11"/>
    <property type="match status" value="1"/>
</dbReference>
<protein>
    <recommendedName>
        <fullName evidence="1">KANL3/Tex30 alpha/beta hydrolase-like domain-containing protein</fullName>
    </recommendedName>
</protein>
<name>A0A0G0ND37_9BACT</name>
<evidence type="ECO:0000259" key="1">
    <source>
        <dbReference type="Pfam" id="PF20408"/>
    </source>
</evidence>
<dbReference type="InterPro" id="IPR046879">
    <property type="entry name" value="KANL3/Tex30_Abhydrolase"/>
</dbReference>
<dbReference type="STRING" id="1618550.UT39_C0016G0006"/>
<dbReference type="EMBL" id="LBWP01000016">
    <property type="protein sequence ID" value="KKR10701.1"/>
    <property type="molecule type" value="Genomic_DNA"/>
</dbReference>
<dbReference type="InterPro" id="IPR029058">
    <property type="entry name" value="AB_hydrolase_fold"/>
</dbReference>
<proteinExistence type="predicted"/>
<sequence length="169" mass="19295">MQILILPGFHPKNQKWAEETKIELDPFFPTTAYSWAHWKTEKPEKNWVEVESKRILELAQGSAVNVIAKSIGTLVAAYIIGFAPKMVNKLVLCGIPLNDIGDKDKINYNSLTKISSEKIIVIQNEDDPHANFEQVKEFLDKINKQIAIISKPGSDHEYYYSDAFLEFLK</sequence>
<evidence type="ECO:0000313" key="3">
    <source>
        <dbReference type="Proteomes" id="UP000034246"/>
    </source>
</evidence>
<gene>
    <name evidence="2" type="ORF">UT39_C0016G0006</name>
</gene>
<dbReference type="SUPFAM" id="SSF53474">
    <property type="entry name" value="alpha/beta-Hydrolases"/>
    <property type="match status" value="1"/>
</dbReference>
<reference evidence="2 3" key="1">
    <citation type="journal article" date="2015" name="Nature">
        <title>rRNA introns, odd ribosomes, and small enigmatic genomes across a large radiation of phyla.</title>
        <authorList>
            <person name="Brown C.T."/>
            <person name="Hug L.A."/>
            <person name="Thomas B.C."/>
            <person name="Sharon I."/>
            <person name="Castelle C.J."/>
            <person name="Singh A."/>
            <person name="Wilkins M.J."/>
            <person name="Williams K.H."/>
            <person name="Banfield J.F."/>
        </authorList>
    </citation>
    <scope>NUCLEOTIDE SEQUENCE [LARGE SCALE GENOMIC DNA]</scope>
</reference>
<organism evidence="2 3">
    <name type="scientific">Candidatus Woesebacteria bacterium GW2011_GWA1_39_21</name>
    <dbReference type="NCBI Taxonomy" id="1618550"/>
    <lineage>
        <taxon>Bacteria</taxon>
        <taxon>Candidatus Woeseibacteriota</taxon>
    </lineage>
</organism>
<dbReference type="Gene3D" id="3.40.50.1820">
    <property type="entry name" value="alpha/beta hydrolase"/>
    <property type="match status" value="1"/>
</dbReference>
<comment type="caution">
    <text evidence="2">The sequence shown here is derived from an EMBL/GenBank/DDBJ whole genome shotgun (WGS) entry which is preliminary data.</text>
</comment>
<accession>A0A0G0ND37</accession>
<dbReference type="AlphaFoldDB" id="A0A0G0ND37"/>